<reference evidence="7" key="1">
    <citation type="submission" date="2024-02" db="EMBL/GenBank/DDBJ databases">
        <authorList>
            <consortium name="ELIXIR-Norway"/>
            <consortium name="Elixir Norway"/>
        </authorList>
    </citation>
    <scope>NUCLEOTIDE SEQUENCE</scope>
</reference>
<comment type="subcellular location">
    <subcellularLocation>
        <location evidence="1">Membrane</location>
        <topology evidence="1">Multi-pass membrane protein</topology>
    </subcellularLocation>
</comment>
<keyword evidence="2 6" id="KW-0812">Transmembrane</keyword>
<keyword evidence="3 6" id="KW-1133">Transmembrane helix</keyword>
<dbReference type="PANTHER" id="PTHR14110:SF10">
    <property type="entry name" value="OS04G0376100 PROTEIN"/>
    <property type="match status" value="1"/>
</dbReference>
<evidence type="ECO:0000256" key="4">
    <source>
        <dbReference type="ARBA" id="ARBA00023136"/>
    </source>
</evidence>
<evidence type="ECO:0000313" key="7">
    <source>
        <dbReference type="EMBL" id="CAK9207679.1"/>
    </source>
</evidence>
<feature type="compositionally biased region" description="Polar residues" evidence="5">
    <location>
        <begin position="215"/>
        <end position="234"/>
    </location>
</feature>
<proteinExistence type="predicted"/>
<protein>
    <submittedName>
        <fullName evidence="7">Uncharacterized protein</fullName>
    </submittedName>
</protein>
<feature type="transmembrane region" description="Helical" evidence="6">
    <location>
        <begin position="126"/>
        <end position="144"/>
    </location>
</feature>
<dbReference type="InterPro" id="IPR039175">
    <property type="entry name" value="TIM22"/>
</dbReference>
<feature type="transmembrane region" description="Helical" evidence="6">
    <location>
        <begin position="70"/>
        <end position="90"/>
    </location>
</feature>
<gene>
    <name evidence="7" type="ORF">CSSPTR1EN2_LOCUS8927</name>
</gene>
<evidence type="ECO:0000256" key="1">
    <source>
        <dbReference type="ARBA" id="ARBA00004141"/>
    </source>
</evidence>
<feature type="compositionally biased region" description="Basic and acidic residues" evidence="5">
    <location>
        <begin position="205"/>
        <end position="214"/>
    </location>
</feature>
<feature type="transmembrane region" description="Helical" evidence="6">
    <location>
        <begin position="102"/>
        <end position="119"/>
    </location>
</feature>
<dbReference type="Proteomes" id="UP001497512">
    <property type="component" value="Chromosome 16"/>
</dbReference>
<dbReference type="EMBL" id="OZ019908">
    <property type="protein sequence ID" value="CAK9207679.1"/>
    <property type="molecule type" value="Genomic_DNA"/>
</dbReference>
<evidence type="ECO:0000256" key="6">
    <source>
        <dbReference type="SAM" id="Phobius"/>
    </source>
</evidence>
<sequence length="234" mass="25444">MATENDESDGNSKWSRRQVLLTPGRRPLNYRGSEGWASRIVSTTLVAGALGAGSGLLIGTVRGQPTVRFAATLGANFALAACCFCGARELVRELRAADSDDWINGMLGGLASGSVLGYLQGGQKKVLPIALQFAGIGIAVQLAATEFQEYRLRHFLAAHSPETVPGDPASLLQGEQPQGSNESEQKKSKWYDWLPIKMFDEEEAARRALDKQQRQQEIIQSLHSGEFTSKNQRP</sequence>
<name>A0ABP0U1A5_9BRYO</name>
<feature type="compositionally biased region" description="Polar residues" evidence="5">
    <location>
        <begin position="173"/>
        <end position="182"/>
    </location>
</feature>
<evidence type="ECO:0000256" key="3">
    <source>
        <dbReference type="ARBA" id="ARBA00022989"/>
    </source>
</evidence>
<dbReference type="PANTHER" id="PTHR14110">
    <property type="entry name" value="MITOCHONDRIAL IMPORT INNER MEMBRANE TRANSLOCASE SUBUNIT TIM22"/>
    <property type="match status" value="1"/>
</dbReference>
<feature type="transmembrane region" description="Helical" evidence="6">
    <location>
        <begin position="36"/>
        <end position="58"/>
    </location>
</feature>
<keyword evidence="8" id="KW-1185">Reference proteome</keyword>
<evidence type="ECO:0000256" key="2">
    <source>
        <dbReference type="ARBA" id="ARBA00022692"/>
    </source>
</evidence>
<keyword evidence="4 6" id="KW-0472">Membrane</keyword>
<accession>A0ABP0U1A5</accession>
<evidence type="ECO:0000313" key="8">
    <source>
        <dbReference type="Proteomes" id="UP001497512"/>
    </source>
</evidence>
<feature type="region of interest" description="Disordered" evidence="5">
    <location>
        <begin position="205"/>
        <end position="234"/>
    </location>
</feature>
<evidence type="ECO:0000256" key="5">
    <source>
        <dbReference type="SAM" id="MobiDB-lite"/>
    </source>
</evidence>
<organism evidence="7 8">
    <name type="scientific">Sphagnum troendelagicum</name>
    <dbReference type="NCBI Taxonomy" id="128251"/>
    <lineage>
        <taxon>Eukaryota</taxon>
        <taxon>Viridiplantae</taxon>
        <taxon>Streptophyta</taxon>
        <taxon>Embryophyta</taxon>
        <taxon>Bryophyta</taxon>
        <taxon>Sphagnophytina</taxon>
        <taxon>Sphagnopsida</taxon>
        <taxon>Sphagnales</taxon>
        <taxon>Sphagnaceae</taxon>
        <taxon>Sphagnum</taxon>
    </lineage>
</organism>
<feature type="region of interest" description="Disordered" evidence="5">
    <location>
        <begin position="166"/>
        <end position="188"/>
    </location>
</feature>